<sequence length="425" mass="46258">MLHAFHRISLLTGALCLSASVAFAAAAMPGTPAALTKPSAWTTPAGNTVLATPERIKAMNAQMDKAIFGDSIQDLGPTISGDKLTGYVNAFGMDEDQYVQRAPLSHSFAAQLVQDAKANIRPTNTVKYGVVVDRVDLRSFPTLQRAFDSASDTQFDNWQETAVDPATPVRVYHTNPQGNFIFVRTPHYRGWVPRNKVAITDAKTWQTYANPASPAVVTGRVLTLQAGSQSQLYQMGTAIPTRNGNLLLPTRDHQGYLQIVPVKAAYGTDLHQGYLPYTANNTIEMAFKHLGAPYGWGGMHNSVDCSSFVQDVYKTMGIQLPRNGDEQAQSFPGKSFQGMTHDQKLAYIKTAAPGSLLFTPYHVMMVLGNSNGTPYMIHSLASYGMETSSGVVKNRIMQVVVSKVDLMAGSGTPLVDQMTQCNTWR</sequence>
<proteinExistence type="inferred from homology"/>
<feature type="chain" id="PRO_5032450960" evidence="5">
    <location>
        <begin position="25"/>
        <end position="425"/>
    </location>
</feature>
<keyword evidence="2" id="KW-0645">Protease</keyword>
<dbReference type="GO" id="GO:0008234">
    <property type="term" value="F:cysteine-type peptidase activity"/>
    <property type="evidence" value="ECO:0007669"/>
    <property type="project" value="UniProtKB-KW"/>
</dbReference>
<dbReference type="Pfam" id="PF12913">
    <property type="entry name" value="SH3_6"/>
    <property type="match status" value="1"/>
</dbReference>
<evidence type="ECO:0000256" key="3">
    <source>
        <dbReference type="ARBA" id="ARBA00022801"/>
    </source>
</evidence>
<name>A0A1H2XZL6_ACIFE</name>
<dbReference type="PANTHER" id="PTHR47053">
    <property type="entry name" value="MUREIN DD-ENDOPEPTIDASE MEPH-RELATED"/>
    <property type="match status" value="1"/>
</dbReference>
<dbReference type="AlphaFoldDB" id="A0A1H2XZL6"/>
<dbReference type="InterPro" id="IPR039439">
    <property type="entry name" value="SH3b1_dom"/>
</dbReference>
<dbReference type="PROSITE" id="PS51935">
    <property type="entry name" value="NLPC_P60"/>
    <property type="match status" value="1"/>
</dbReference>
<evidence type="ECO:0000259" key="6">
    <source>
        <dbReference type="PROSITE" id="PS51935"/>
    </source>
</evidence>
<keyword evidence="4" id="KW-0788">Thiol protease</keyword>
<keyword evidence="5" id="KW-0732">Signal</keyword>
<dbReference type="RefSeq" id="WP_083337394.1">
    <property type="nucleotide sequence ID" value="NZ_CAMEFB010000071.1"/>
</dbReference>
<protein>
    <submittedName>
        <fullName evidence="7">Cell wall-associated hydrolase, NlpC family</fullName>
    </submittedName>
</protein>
<evidence type="ECO:0000256" key="2">
    <source>
        <dbReference type="ARBA" id="ARBA00022670"/>
    </source>
</evidence>
<organism evidence="7 8">
    <name type="scientific">Acidaminococcus fermentans</name>
    <dbReference type="NCBI Taxonomy" id="905"/>
    <lineage>
        <taxon>Bacteria</taxon>
        <taxon>Bacillati</taxon>
        <taxon>Bacillota</taxon>
        <taxon>Negativicutes</taxon>
        <taxon>Acidaminococcales</taxon>
        <taxon>Acidaminococcaceae</taxon>
        <taxon>Acidaminococcus</taxon>
    </lineage>
</organism>
<dbReference type="GO" id="GO:0006508">
    <property type="term" value="P:proteolysis"/>
    <property type="evidence" value="ECO:0007669"/>
    <property type="project" value="UniProtKB-KW"/>
</dbReference>
<evidence type="ECO:0000256" key="4">
    <source>
        <dbReference type="ARBA" id="ARBA00022807"/>
    </source>
</evidence>
<comment type="caution">
    <text evidence="7">The sequence shown here is derived from an EMBL/GenBank/DDBJ whole genome shotgun (WGS) entry which is preliminary data.</text>
</comment>
<dbReference type="Pfam" id="PF00877">
    <property type="entry name" value="NLPC_P60"/>
    <property type="match status" value="1"/>
</dbReference>
<evidence type="ECO:0000313" key="7">
    <source>
        <dbReference type="EMBL" id="SDW98306.1"/>
    </source>
</evidence>
<comment type="similarity">
    <text evidence="1">Belongs to the peptidase C40 family.</text>
</comment>
<accession>A0A1H2XZL6</accession>
<keyword evidence="3 7" id="KW-0378">Hydrolase</keyword>
<dbReference type="Gene3D" id="3.90.1720.10">
    <property type="entry name" value="endopeptidase domain like (from Nostoc punctiforme)"/>
    <property type="match status" value="1"/>
</dbReference>
<evidence type="ECO:0000313" key="8">
    <source>
        <dbReference type="Proteomes" id="UP000182379"/>
    </source>
</evidence>
<feature type="signal peptide" evidence="5">
    <location>
        <begin position="1"/>
        <end position="24"/>
    </location>
</feature>
<dbReference type="SUPFAM" id="SSF54001">
    <property type="entry name" value="Cysteine proteinases"/>
    <property type="match status" value="1"/>
</dbReference>
<dbReference type="InterPro" id="IPR051202">
    <property type="entry name" value="Peptidase_C40"/>
</dbReference>
<dbReference type="Proteomes" id="UP000182379">
    <property type="component" value="Unassembled WGS sequence"/>
</dbReference>
<feature type="domain" description="NlpC/P60" evidence="6">
    <location>
        <begin position="276"/>
        <end position="403"/>
    </location>
</feature>
<dbReference type="InterPro" id="IPR000064">
    <property type="entry name" value="NLP_P60_dom"/>
</dbReference>
<reference evidence="7 8" key="1">
    <citation type="submission" date="2016-10" db="EMBL/GenBank/DDBJ databases">
        <authorList>
            <person name="Varghese N."/>
            <person name="Submissions S."/>
        </authorList>
    </citation>
    <scope>NUCLEOTIDE SEQUENCE [LARGE SCALE GENOMIC DNA]</scope>
    <source>
        <strain evidence="7 8">WCC6</strain>
    </source>
</reference>
<dbReference type="InterPro" id="IPR038765">
    <property type="entry name" value="Papain-like_cys_pep_sf"/>
</dbReference>
<evidence type="ECO:0000256" key="5">
    <source>
        <dbReference type="SAM" id="SignalP"/>
    </source>
</evidence>
<gene>
    <name evidence="7" type="ORF">SAMN05216495_1101</name>
</gene>
<dbReference type="EMBL" id="FNOP01000010">
    <property type="protein sequence ID" value="SDW98306.1"/>
    <property type="molecule type" value="Genomic_DNA"/>
</dbReference>
<evidence type="ECO:0000256" key="1">
    <source>
        <dbReference type="ARBA" id="ARBA00007074"/>
    </source>
</evidence>
<dbReference type="PANTHER" id="PTHR47053:SF1">
    <property type="entry name" value="MUREIN DD-ENDOPEPTIDASE MEPH-RELATED"/>
    <property type="match status" value="1"/>
</dbReference>